<name>A0A0V8QCQ2_9FIRM</name>
<accession>A0A0V8QCQ2</accession>
<sequence length="200" mass="23641">MLKKHITKYLAAKQKTKNNCLKPFDRVKFIKNISHSQFELFFDYTKYYCDTILWDNIQRDIILSLASDYTIVVHLDAYQTDTSITELDNKIGELYPCIKNDKGEYFIEIMPQDLRLLTEIKNDPLLWECGNVLHIAAFKEKKPQYTNESIFDDAEFVIHSIYDNNGFVINVRDIEQYGKMIETKVKYVLDNYHILMEGDL</sequence>
<protein>
    <submittedName>
        <fullName evidence="1">Uncharacterized protein</fullName>
    </submittedName>
</protein>
<dbReference type="Proteomes" id="UP000054874">
    <property type="component" value="Unassembled WGS sequence"/>
</dbReference>
<gene>
    <name evidence="1" type="ORF">ASU35_02910</name>
</gene>
<proteinExistence type="predicted"/>
<evidence type="ECO:0000313" key="2">
    <source>
        <dbReference type="Proteomes" id="UP000054874"/>
    </source>
</evidence>
<dbReference type="EMBL" id="LNAM01000175">
    <property type="protein sequence ID" value="KSV58368.1"/>
    <property type="molecule type" value="Genomic_DNA"/>
</dbReference>
<comment type="caution">
    <text evidence="1">The sequence shown here is derived from an EMBL/GenBank/DDBJ whole genome shotgun (WGS) entry which is preliminary data.</text>
</comment>
<dbReference type="RefSeq" id="WP_058353409.1">
    <property type="nucleotide sequence ID" value="NZ_CABMMD010000175.1"/>
</dbReference>
<reference evidence="1 2" key="1">
    <citation type="submission" date="2015-11" db="EMBL/GenBank/DDBJ databases">
        <title>Butyribacter intestini gen. nov., sp. nov., a butyric acid-producing bacterium of the family Lachnospiraceae isolated from the human faeces.</title>
        <authorList>
            <person name="Zou Y."/>
            <person name="Xue W."/>
            <person name="Luo G."/>
            <person name="Lv M."/>
        </authorList>
    </citation>
    <scope>NUCLEOTIDE SEQUENCE [LARGE SCALE GENOMIC DNA]</scope>
    <source>
        <strain evidence="1 2">ACET-33324</strain>
    </source>
</reference>
<keyword evidence="2" id="KW-1185">Reference proteome</keyword>
<organism evidence="1 2">
    <name type="scientific">Acetivibrio ethanolgignens</name>
    <dbReference type="NCBI Taxonomy" id="290052"/>
    <lineage>
        <taxon>Bacteria</taxon>
        <taxon>Bacillati</taxon>
        <taxon>Bacillota</taxon>
        <taxon>Clostridia</taxon>
        <taxon>Eubacteriales</taxon>
        <taxon>Oscillospiraceae</taxon>
        <taxon>Acetivibrio</taxon>
    </lineage>
</organism>
<dbReference type="STRING" id="290052.ASU35_02910"/>
<evidence type="ECO:0000313" key="1">
    <source>
        <dbReference type="EMBL" id="KSV58368.1"/>
    </source>
</evidence>
<dbReference type="AlphaFoldDB" id="A0A0V8QCQ2"/>